<dbReference type="NCBIfam" id="TIGR00247">
    <property type="entry name" value="endolytic transglycosylase MltG"/>
    <property type="match status" value="1"/>
</dbReference>
<comment type="similarity">
    <text evidence="7">Belongs to the transglycosylase MltG family.</text>
</comment>
<keyword evidence="5 7" id="KW-0456">Lyase</keyword>
<dbReference type="PANTHER" id="PTHR30518">
    <property type="entry name" value="ENDOLYTIC MUREIN TRANSGLYCOSYLASE"/>
    <property type="match status" value="1"/>
</dbReference>
<evidence type="ECO:0000256" key="6">
    <source>
        <dbReference type="ARBA" id="ARBA00023316"/>
    </source>
</evidence>
<evidence type="ECO:0000313" key="8">
    <source>
        <dbReference type="EMBL" id="RKQ60601.1"/>
    </source>
</evidence>
<dbReference type="Pfam" id="PF02618">
    <property type="entry name" value="YceG"/>
    <property type="match status" value="1"/>
</dbReference>
<comment type="caution">
    <text evidence="8">The sequence shown here is derived from an EMBL/GenBank/DDBJ whole genome shotgun (WGS) entry which is preliminary data.</text>
</comment>
<reference evidence="8 9" key="1">
    <citation type="submission" date="2018-10" db="EMBL/GenBank/DDBJ databases">
        <title>Genomic Encyclopedia of Type Strains, Phase IV (KMG-IV): sequencing the most valuable type-strain genomes for metagenomic binning, comparative biology and taxonomic classification.</title>
        <authorList>
            <person name="Goeker M."/>
        </authorList>
    </citation>
    <scope>NUCLEOTIDE SEQUENCE [LARGE SCALE GENOMIC DNA]</scope>
    <source>
        <strain evidence="8 9">DSM 15521</strain>
    </source>
</reference>
<dbReference type="PANTHER" id="PTHR30518:SF2">
    <property type="entry name" value="ENDOLYTIC MUREIN TRANSGLYCOSYLASE"/>
    <property type="match status" value="1"/>
</dbReference>
<dbReference type="CDD" id="cd08010">
    <property type="entry name" value="MltG_like"/>
    <property type="match status" value="1"/>
</dbReference>
<evidence type="ECO:0000256" key="7">
    <source>
        <dbReference type="HAMAP-Rule" id="MF_02065"/>
    </source>
</evidence>
<proteinExistence type="inferred from homology"/>
<evidence type="ECO:0000256" key="2">
    <source>
        <dbReference type="ARBA" id="ARBA00022692"/>
    </source>
</evidence>
<comment type="catalytic activity">
    <reaction evidence="7">
        <text>a peptidoglycan chain = a peptidoglycan chain with N-acetyl-1,6-anhydromuramyl-[peptide] at the reducing end + a peptidoglycan chain with N-acetylglucosamine at the non-reducing end.</text>
        <dbReference type="EC" id="4.2.2.29"/>
    </reaction>
</comment>
<dbReference type="EMBL" id="RBIE01000003">
    <property type="protein sequence ID" value="RKQ60601.1"/>
    <property type="molecule type" value="Genomic_DNA"/>
</dbReference>
<sequence length="334" mass="38128">MKKFIVFLLLIGVALSFLYVRQELFKERYVSLHFEVKRGETLKEVVDRLSKEGVTDEPTLLYYFGRYKGIEVKSGCYDIKGKLSPVEVLKELTEGRPCLKSFTIVPGSNIFEVDKLLSQKGFCKEGEVLKLSKDKSFLKGLKVPSLEGFIYPDTYFVNRESSCREVLKVAVSRFHSVVDPLFKNYTPPDRVKKALKDVDLIKIVTVASIVEKETSLKEERPLIAAVIYNRLKRGMKVQCDPTVIYALKLKGVEKERLLYKDLTVNSPYNTYLYSGLPPGPICNPSLSSIEAALYPADVNYLYFVANGRGGHTFSRSYNQHLKEVRKYRKWLNGS</sequence>
<keyword evidence="2 7" id="KW-0812">Transmembrane</keyword>
<accession>A0A420W662</accession>
<evidence type="ECO:0000313" key="9">
    <source>
        <dbReference type="Proteomes" id="UP000280881"/>
    </source>
</evidence>
<evidence type="ECO:0000256" key="3">
    <source>
        <dbReference type="ARBA" id="ARBA00022989"/>
    </source>
</evidence>
<dbReference type="HAMAP" id="MF_02065">
    <property type="entry name" value="MltG"/>
    <property type="match status" value="1"/>
</dbReference>
<evidence type="ECO:0000256" key="1">
    <source>
        <dbReference type="ARBA" id="ARBA00022475"/>
    </source>
</evidence>
<comment type="function">
    <text evidence="7">Functions as a peptidoglycan terminase that cleaves nascent peptidoglycan strands endolytically to terminate their elongation.</text>
</comment>
<dbReference type="Gene3D" id="3.30.1490.480">
    <property type="entry name" value="Endolytic murein transglycosylase"/>
    <property type="match status" value="1"/>
</dbReference>
<dbReference type="GO" id="GO:0008932">
    <property type="term" value="F:lytic endotransglycosylase activity"/>
    <property type="evidence" value="ECO:0007669"/>
    <property type="project" value="UniProtKB-UniRule"/>
</dbReference>
<dbReference type="Gene3D" id="3.30.160.60">
    <property type="entry name" value="Classic Zinc Finger"/>
    <property type="match status" value="1"/>
</dbReference>
<keyword evidence="1 7" id="KW-1003">Cell membrane</keyword>
<keyword evidence="4 7" id="KW-0472">Membrane</keyword>
<keyword evidence="3 7" id="KW-1133">Transmembrane helix</keyword>
<keyword evidence="6 7" id="KW-0961">Cell wall biogenesis/degradation</keyword>
<dbReference type="GO" id="GO:0071555">
    <property type="term" value="P:cell wall organization"/>
    <property type="evidence" value="ECO:0007669"/>
    <property type="project" value="UniProtKB-KW"/>
</dbReference>
<dbReference type="GO" id="GO:0005886">
    <property type="term" value="C:plasma membrane"/>
    <property type="evidence" value="ECO:0007669"/>
    <property type="project" value="UniProtKB-UniRule"/>
</dbReference>
<feature type="site" description="Important for catalytic activity" evidence="7">
    <location>
        <position position="213"/>
    </location>
</feature>
<dbReference type="RefSeq" id="WP_170137382.1">
    <property type="nucleotide sequence ID" value="NZ_RBIE01000003.1"/>
</dbReference>
<evidence type="ECO:0000256" key="5">
    <source>
        <dbReference type="ARBA" id="ARBA00023239"/>
    </source>
</evidence>
<gene>
    <name evidence="7" type="primary">mltG</name>
    <name evidence="8" type="ORF">C7457_1423</name>
</gene>
<keyword evidence="9" id="KW-1185">Reference proteome</keyword>
<protein>
    <recommendedName>
        <fullName evidence="7">Endolytic murein transglycosylase</fullName>
        <ecNumber evidence="7">4.2.2.29</ecNumber>
    </recommendedName>
    <alternativeName>
        <fullName evidence="7">Peptidoglycan lytic transglycosylase</fullName>
    </alternativeName>
    <alternativeName>
        <fullName evidence="7">Peptidoglycan polymerization terminase</fullName>
    </alternativeName>
</protein>
<dbReference type="InterPro" id="IPR003770">
    <property type="entry name" value="MLTG-like"/>
</dbReference>
<dbReference type="Proteomes" id="UP000280881">
    <property type="component" value="Unassembled WGS sequence"/>
</dbReference>
<organism evidence="8 9">
    <name type="scientific">Thermovibrio guaymasensis</name>
    <dbReference type="NCBI Taxonomy" id="240167"/>
    <lineage>
        <taxon>Bacteria</taxon>
        <taxon>Pseudomonadati</taxon>
        <taxon>Aquificota</taxon>
        <taxon>Aquificia</taxon>
        <taxon>Desulfurobacteriales</taxon>
        <taxon>Desulfurobacteriaceae</taxon>
        <taxon>Thermovibrio</taxon>
    </lineage>
</organism>
<dbReference type="AlphaFoldDB" id="A0A420W662"/>
<name>A0A420W662_9BACT</name>
<dbReference type="EC" id="4.2.2.29" evidence="7"/>
<evidence type="ECO:0000256" key="4">
    <source>
        <dbReference type="ARBA" id="ARBA00023136"/>
    </source>
</evidence>
<dbReference type="GO" id="GO:0009252">
    <property type="term" value="P:peptidoglycan biosynthetic process"/>
    <property type="evidence" value="ECO:0007669"/>
    <property type="project" value="UniProtKB-UniRule"/>
</dbReference>